<protein>
    <submittedName>
        <fullName evidence="1">Uncharacterized protein</fullName>
    </submittedName>
</protein>
<reference evidence="1" key="1">
    <citation type="journal article" date="2020" name="Cell">
        <title>Large-Scale Comparative Analyses of Tick Genomes Elucidate Their Genetic Diversity and Vector Capacities.</title>
        <authorList>
            <consortium name="Tick Genome and Microbiome Consortium (TIGMIC)"/>
            <person name="Jia N."/>
            <person name="Wang J."/>
            <person name="Shi W."/>
            <person name="Du L."/>
            <person name="Sun Y."/>
            <person name="Zhan W."/>
            <person name="Jiang J.F."/>
            <person name="Wang Q."/>
            <person name="Zhang B."/>
            <person name="Ji P."/>
            <person name="Bell-Sakyi L."/>
            <person name="Cui X.M."/>
            <person name="Yuan T.T."/>
            <person name="Jiang B.G."/>
            <person name="Yang W.F."/>
            <person name="Lam T.T."/>
            <person name="Chang Q.C."/>
            <person name="Ding S.J."/>
            <person name="Wang X.J."/>
            <person name="Zhu J.G."/>
            <person name="Ruan X.D."/>
            <person name="Zhao L."/>
            <person name="Wei J.T."/>
            <person name="Ye R.Z."/>
            <person name="Que T.C."/>
            <person name="Du C.H."/>
            <person name="Zhou Y.H."/>
            <person name="Cheng J.X."/>
            <person name="Dai P.F."/>
            <person name="Guo W.B."/>
            <person name="Han X.H."/>
            <person name="Huang E.J."/>
            <person name="Li L.F."/>
            <person name="Wei W."/>
            <person name="Gao Y.C."/>
            <person name="Liu J.Z."/>
            <person name="Shao H.Z."/>
            <person name="Wang X."/>
            <person name="Wang C.C."/>
            <person name="Yang T.C."/>
            <person name="Huo Q.B."/>
            <person name="Li W."/>
            <person name="Chen H.Y."/>
            <person name="Chen S.E."/>
            <person name="Zhou L.G."/>
            <person name="Ni X.B."/>
            <person name="Tian J.H."/>
            <person name="Sheng Y."/>
            <person name="Liu T."/>
            <person name="Pan Y.S."/>
            <person name="Xia L.Y."/>
            <person name="Li J."/>
            <person name="Zhao F."/>
            <person name="Cao W.C."/>
        </authorList>
    </citation>
    <scope>NUCLEOTIDE SEQUENCE</scope>
    <source>
        <strain evidence="1">Rmic-2018</strain>
    </source>
</reference>
<reference evidence="1" key="2">
    <citation type="submission" date="2021-09" db="EMBL/GenBank/DDBJ databases">
        <authorList>
            <person name="Jia N."/>
            <person name="Wang J."/>
            <person name="Shi W."/>
            <person name="Du L."/>
            <person name="Sun Y."/>
            <person name="Zhan W."/>
            <person name="Jiang J."/>
            <person name="Wang Q."/>
            <person name="Zhang B."/>
            <person name="Ji P."/>
            <person name="Sakyi L.B."/>
            <person name="Cui X."/>
            <person name="Yuan T."/>
            <person name="Jiang B."/>
            <person name="Yang W."/>
            <person name="Lam T.T.-Y."/>
            <person name="Chang Q."/>
            <person name="Ding S."/>
            <person name="Wang X."/>
            <person name="Zhu J."/>
            <person name="Ruan X."/>
            <person name="Zhao L."/>
            <person name="Wei J."/>
            <person name="Que T."/>
            <person name="Du C."/>
            <person name="Cheng J."/>
            <person name="Dai P."/>
            <person name="Han X."/>
            <person name="Huang E."/>
            <person name="Gao Y."/>
            <person name="Liu J."/>
            <person name="Shao H."/>
            <person name="Ye R."/>
            <person name="Li L."/>
            <person name="Wei W."/>
            <person name="Wang X."/>
            <person name="Wang C."/>
            <person name="Huo Q."/>
            <person name="Li W."/>
            <person name="Guo W."/>
            <person name="Chen H."/>
            <person name="Chen S."/>
            <person name="Zhou L."/>
            <person name="Zhou L."/>
            <person name="Ni X."/>
            <person name="Tian J."/>
            <person name="Zhou Y."/>
            <person name="Sheng Y."/>
            <person name="Liu T."/>
            <person name="Pan Y."/>
            <person name="Xia L."/>
            <person name="Li J."/>
            <person name="Zhao F."/>
            <person name="Cao W."/>
        </authorList>
    </citation>
    <scope>NUCLEOTIDE SEQUENCE</scope>
    <source>
        <strain evidence="1">Rmic-2018</strain>
        <tissue evidence="1">Larvae</tissue>
    </source>
</reference>
<sequence>MSCWSLLCSDSDLREMIAAFNVLKGWLRCGEAKISAESSGTSGGMNLDMNSVTSQDLSSTWAAALPGFLHRRGAVAGPSAVPPVRRYSSTSDTSMESTETGTFKCGLCETDDHDITSKDCPVKQKALKAHRQRQCCQRSVTQEERDADIPTSNRFNCCPPTPALVEPDSARYEAPTYSDAIKRGKKRIHANVRSFKSNAPPLCPAVELLGTCK</sequence>
<dbReference type="AlphaFoldDB" id="A0A9J6DX76"/>
<dbReference type="EMBL" id="JABSTU010000007">
    <property type="protein sequence ID" value="KAH8026352.1"/>
    <property type="molecule type" value="Genomic_DNA"/>
</dbReference>
<comment type="caution">
    <text evidence="1">The sequence shown here is derived from an EMBL/GenBank/DDBJ whole genome shotgun (WGS) entry which is preliminary data.</text>
</comment>
<evidence type="ECO:0000313" key="1">
    <source>
        <dbReference type="EMBL" id="KAH8026352.1"/>
    </source>
</evidence>
<gene>
    <name evidence="1" type="ORF">HPB51_020336</name>
</gene>
<dbReference type="Proteomes" id="UP000821866">
    <property type="component" value="Unassembled WGS sequence"/>
</dbReference>
<keyword evidence="2" id="KW-1185">Reference proteome</keyword>
<evidence type="ECO:0000313" key="2">
    <source>
        <dbReference type="Proteomes" id="UP000821866"/>
    </source>
</evidence>
<name>A0A9J6DX76_RHIMP</name>
<proteinExistence type="predicted"/>
<accession>A0A9J6DX76</accession>
<dbReference type="VEuPathDB" id="VectorBase:LOC119169152"/>
<organism evidence="1 2">
    <name type="scientific">Rhipicephalus microplus</name>
    <name type="common">Cattle tick</name>
    <name type="synonym">Boophilus microplus</name>
    <dbReference type="NCBI Taxonomy" id="6941"/>
    <lineage>
        <taxon>Eukaryota</taxon>
        <taxon>Metazoa</taxon>
        <taxon>Ecdysozoa</taxon>
        <taxon>Arthropoda</taxon>
        <taxon>Chelicerata</taxon>
        <taxon>Arachnida</taxon>
        <taxon>Acari</taxon>
        <taxon>Parasitiformes</taxon>
        <taxon>Ixodida</taxon>
        <taxon>Ixodoidea</taxon>
        <taxon>Ixodidae</taxon>
        <taxon>Rhipicephalinae</taxon>
        <taxon>Rhipicephalus</taxon>
        <taxon>Boophilus</taxon>
    </lineage>
</organism>